<evidence type="ECO:0000259" key="8">
    <source>
        <dbReference type="PROSITE" id="PS50850"/>
    </source>
</evidence>
<dbReference type="RefSeq" id="WP_185128147.1">
    <property type="nucleotide sequence ID" value="NZ_JACJVO010000007.1"/>
</dbReference>
<dbReference type="PROSITE" id="PS50850">
    <property type="entry name" value="MFS"/>
    <property type="match status" value="1"/>
</dbReference>
<comment type="caution">
    <text evidence="9">The sequence shown here is derived from an EMBL/GenBank/DDBJ whole genome shotgun (WGS) entry which is preliminary data.</text>
</comment>
<dbReference type="GO" id="GO:0022857">
    <property type="term" value="F:transmembrane transporter activity"/>
    <property type="evidence" value="ECO:0007669"/>
    <property type="project" value="InterPro"/>
</dbReference>
<keyword evidence="6 7" id="KW-0472">Membrane</keyword>
<dbReference type="PRINTS" id="PR01035">
    <property type="entry name" value="TCRTETA"/>
</dbReference>
<evidence type="ECO:0000256" key="1">
    <source>
        <dbReference type="ARBA" id="ARBA00004651"/>
    </source>
</evidence>
<dbReference type="Proteomes" id="UP000564644">
    <property type="component" value="Unassembled WGS sequence"/>
</dbReference>
<proteinExistence type="predicted"/>
<evidence type="ECO:0000256" key="5">
    <source>
        <dbReference type="ARBA" id="ARBA00022989"/>
    </source>
</evidence>
<dbReference type="InterPro" id="IPR004638">
    <property type="entry name" value="EmrB-like"/>
</dbReference>
<feature type="transmembrane region" description="Helical" evidence="7">
    <location>
        <begin position="227"/>
        <end position="246"/>
    </location>
</feature>
<keyword evidence="4 7" id="KW-0812">Transmembrane</keyword>
<dbReference type="PANTHER" id="PTHR23501:SF170">
    <property type="entry name" value="MULTIDRUG RESISTANCE PROTEIN 3"/>
    <property type="match status" value="1"/>
</dbReference>
<dbReference type="SUPFAM" id="SSF103473">
    <property type="entry name" value="MFS general substrate transporter"/>
    <property type="match status" value="1"/>
</dbReference>
<name>A0A7X0SI90_9BACL</name>
<dbReference type="CDD" id="cd17502">
    <property type="entry name" value="MFS_Azr1_MDR_like"/>
    <property type="match status" value="1"/>
</dbReference>
<feature type="transmembrane region" description="Helical" evidence="7">
    <location>
        <begin position="387"/>
        <end position="414"/>
    </location>
</feature>
<gene>
    <name evidence="9" type="ORF">H7C18_06170</name>
</gene>
<dbReference type="EMBL" id="JACJVO010000007">
    <property type="protein sequence ID" value="MBB6730483.1"/>
    <property type="molecule type" value="Genomic_DNA"/>
</dbReference>
<feature type="transmembrane region" description="Helical" evidence="7">
    <location>
        <begin position="132"/>
        <end position="150"/>
    </location>
</feature>
<feature type="transmembrane region" description="Helical" evidence="7">
    <location>
        <begin position="353"/>
        <end position="375"/>
    </location>
</feature>
<feature type="transmembrane region" description="Helical" evidence="7">
    <location>
        <begin position="46"/>
        <end position="64"/>
    </location>
</feature>
<evidence type="ECO:0000256" key="7">
    <source>
        <dbReference type="SAM" id="Phobius"/>
    </source>
</evidence>
<keyword evidence="10" id="KW-1185">Reference proteome</keyword>
<evidence type="ECO:0000313" key="9">
    <source>
        <dbReference type="EMBL" id="MBB6730483.1"/>
    </source>
</evidence>
<comment type="subcellular location">
    <subcellularLocation>
        <location evidence="1">Cell membrane</location>
        <topology evidence="1">Multi-pass membrane protein</topology>
    </subcellularLocation>
</comment>
<feature type="transmembrane region" description="Helical" evidence="7">
    <location>
        <begin position="162"/>
        <end position="184"/>
    </location>
</feature>
<dbReference type="Gene3D" id="1.20.1250.20">
    <property type="entry name" value="MFS general substrate transporter like domains"/>
    <property type="match status" value="1"/>
</dbReference>
<evidence type="ECO:0000256" key="6">
    <source>
        <dbReference type="ARBA" id="ARBA00023136"/>
    </source>
</evidence>
<evidence type="ECO:0000256" key="3">
    <source>
        <dbReference type="ARBA" id="ARBA00022475"/>
    </source>
</evidence>
<feature type="transmembrane region" description="Helical" evidence="7">
    <location>
        <begin position="266"/>
        <end position="290"/>
    </location>
</feature>
<dbReference type="NCBIfam" id="TIGR00711">
    <property type="entry name" value="efflux_EmrB"/>
    <property type="match status" value="1"/>
</dbReference>
<protein>
    <submittedName>
        <fullName evidence="9">MFS transporter</fullName>
    </submittedName>
</protein>
<feature type="transmembrane region" description="Helical" evidence="7">
    <location>
        <begin position="467"/>
        <end position="489"/>
    </location>
</feature>
<dbReference type="InterPro" id="IPR001958">
    <property type="entry name" value="Tet-R_TetA/multi-R_MdtG-like"/>
</dbReference>
<feature type="transmembrane region" description="Helical" evidence="7">
    <location>
        <begin position="302"/>
        <end position="321"/>
    </location>
</feature>
<dbReference type="Pfam" id="PF07690">
    <property type="entry name" value="MFS_1"/>
    <property type="match status" value="1"/>
</dbReference>
<dbReference type="Gene3D" id="1.20.1720.10">
    <property type="entry name" value="Multidrug resistance protein D"/>
    <property type="match status" value="1"/>
</dbReference>
<evidence type="ECO:0000313" key="10">
    <source>
        <dbReference type="Proteomes" id="UP000564644"/>
    </source>
</evidence>
<keyword evidence="3" id="KW-1003">Cell membrane</keyword>
<dbReference type="FunFam" id="1.20.1720.10:FF:000004">
    <property type="entry name" value="EmrB/QacA family drug resistance transporter"/>
    <property type="match status" value="1"/>
</dbReference>
<dbReference type="AlphaFoldDB" id="A0A7X0SI90"/>
<feature type="transmembrane region" description="Helical" evidence="7">
    <location>
        <begin position="101"/>
        <end position="125"/>
    </location>
</feature>
<dbReference type="GO" id="GO:0005886">
    <property type="term" value="C:plasma membrane"/>
    <property type="evidence" value="ECO:0007669"/>
    <property type="project" value="UniProtKB-SubCell"/>
</dbReference>
<feature type="transmembrane region" description="Helical" evidence="7">
    <location>
        <begin position="328"/>
        <end position="347"/>
    </location>
</feature>
<dbReference type="PANTHER" id="PTHR23501">
    <property type="entry name" value="MAJOR FACILITATOR SUPERFAMILY"/>
    <property type="match status" value="1"/>
</dbReference>
<organism evidence="9 10">
    <name type="scientific">Cohnella zeiphila</name>
    <dbReference type="NCBI Taxonomy" id="2761120"/>
    <lineage>
        <taxon>Bacteria</taxon>
        <taxon>Bacillati</taxon>
        <taxon>Bacillota</taxon>
        <taxon>Bacilli</taxon>
        <taxon>Bacillales</taxon>
        <taxon>Paenibacillaceae</taxon>
        <taxon>Cohnella</taxon>
    </lineage>
</organism>
<feature type="transmembrane region" description="Helical" evidence="7">
    <location>
        <begin position="76"/>
        <end position="95"/>
    </location>
</feature>
<dbReference type="InterPro" id="IPR020846">
    <property type="entry name" value="MFS_dom"/>
</dbReference>
<keyword evidence="5 7" id="KW-1133">Transmembrane helix</keyword>
<sequence length="512" mass="53925">MSNGSQKTGLIVLAMALGLLMTSLDNTIVSACINKVIADIGGFEQITWVFTAYMLASTSTMLIFGKLSDLFGRKLFYLIGIGLFLAGSALCGTAGNIDQLILFRAIQGIGAGSVFPISFSIIFTLFGDPKQAAKLSGVMGAVFGLSSVAGPQLGTLISDHWSWRWCFYVNLPIGIASMLVLLFALRESRSDRKPKIDFAGAALLVVSTVSLMLALELGGKNYAWDSWQIIGLFALAAAGTSSFLLVETRAAEPMLPLPIFRNRLVLGTCILCFCQGVIMFSAITYLPIYAVAVLGRANSNGLLTPMMASLICGAILSGFVASRFRFRTVLFGNMALGVIASLLLMSLSPDAPYWQVVGIMILLGLGVVGPLMSLAQSAVAMSVDAKYIGVSSSVVGFWRNIGGIMGASIMAVIVNSRLHDSASQAGRQFGIPQDQLSTLTNPENVIRAADKLSPDLLAFLKNAIGSAINHGFVLALCVTAFGAAVALTVGRARLAPKPTDAQAESPSASHIA</sequence>
<evidence type="ECO:0000256" key="2">
    <source>
        <dbReference type="ARBA" id="ARBA00022448"/>
    </source>
</evidence>
<feature type="domain" description="Major facilitator superfamily (MFS) profile" evidence="8">
    <location>
        <begin position="11"/>
        <end position="494"/>
    </location>
</feature>
<evidence type="ECO:0000256" key="4">
    <source>
        <dbReference type="ARBA" id="ARBA00022692"/>
    </source>
</evidence>
<dbReference type="InterPro" id="IPR036259">
    <property type="entry name" value="MFS_trans_sf"/>
</dbReference>
<feature type="transmembrane region" description="Helical" evidence="7">
    <location>
        <begin position="196"/>
        <end position="215"/>
    </location>
</feature>
<keyword evidence="2" id="KW-0813">Transport</keyword>
<reference evidence="9 10" key="1">
    <citation type="submission" date="2020-08" db="EMBL/GenBank/DDBJ databases">
        <title>Cohnella phylogeny.</title>
        <authorList>
            <person name="Dunlap C."/>
        </authorList>
    </citation>
    <scope>NUCLEOTIDE SEQUENCE [LARGE SCALE GENOMIC DNA]</scope>
    <source>
        <strain evidence="9 10">CBP 2801</strain>
    </source>
</reference>
<accession>A0A7X0SI90</accession>
<dbReference type="InterPro" id="IPR011701">
    <property type="entry name" value="MFS"/>
</dbReference>